<accession>W9Z6S1</accession>
<dbReference type="GeneID" id="19158202"/>
<dbReference type="OrthoDB" id="6123at2759"/>
<dbReference type="GO" id="GO:0005819">
    <property type="term" value="C:spindle"/>
    <property type="evidence" value="ECO:0007669"/>
    <property type="project" value="UniProtKB-SubCell"/>
</dbReference>
<feature type="region of interest" description="Disordered" evidence="8">
    <location>
        <begin position="475"/>
        <end position="519"/>
    </location>
</feature>
<feature type="region of interest" description="Disordered" evidence="8">
    <location>
        <begin position="185"/>
        <end position="271"/>
    </location>
</feature>
<evidence type="ECO:0000256" key="1">
    <source>
        <dbReference type="ARBA" id="ARBA00004123"/>
    </source>
</evidence>
<dbReference type="Gene3D" id="6.10.250.2990">
    <property type="match status" value="1"/>
</dbReference>
<feature type="region of interest" description="Disordered" evidence="8">
    <location>
        <begin position="575"/>
        <end position="949"/>
    </location>
</feature>
<feature type="compositionally biased region" description="Low complexity" evidence="8">
    <location>
        <begin position="477"/>
        <end position="506"/>
    </location>
</feature>
<feature type="compositionally biased region" description="Acidic residues" evidence="8">
    <location>
        <begin position="1051"/>
        <end position="1062"/>
    </location>
</feature>
<dbReference type="EMBL" id="AMWN01000003">
    <property type="protein sequence ID" value="EXJ90209.1"/>
    <property type="molecule type" value="Genomic_DNA"/>
</dbReference>
<feature type="compositionally biased region" description="Polar residues" evidence="8">
    <location>
        <begin position="1019"/>
        <end position="1037"/>
    </location>
</feature>
<dbReference type="InterPro" id="IPR005635">
    <property type="entry name" value="Inner_centromere_prot_ARK-bd"/>
</dbReference>
<evidence type="ECO:0000256" key="6">
    <source>
        <dbReference type="ARBA" id="ARBA00023212"/>
    </source>
</evidence>
<dbReference type="Pfam" id="PF03941">
    <property type="entry name" value="INCENP_ARK-bind"/>
    <property type="match status" value="1"/>
</dbReference>
<dbReference type="PANTHER" id="PTHR13142">
    <property type="entry name" value="INNER CENTROMERE PROTEIN"/>
    <property type="match status" value="1"/>
</dbReference>
<dbReference type="HOGENOM" id="CLU_003318_1_0_1"/>
<keyword evidence="4" id="KW-0963">Cytoplasm</keyword>
<feature type="compositionally biased region" description="Basic and acidic residues" evidence="8">
    <location>
        <begin position="598"/>
        <end position="636"/>
    </location>
</feature>
<evidence type="ECO:0000256" key="2">
    <source>
        <dbReference type="ARBA" id="ARBA00004186"/>
    </source>
</evidence>
<name>W9Z6S1_9EURO</name>
<dbReference type="Proteomes" id="UP000019484">
    <property type="component" value="Unassembled WGS sequence"/>
</dbReference>
<feature type="compositionally biased region" description="Low complexity" evidence="8">
    <location>
        <begin position="736"/>
        <end position="750"/>
    </location>
</feature>
<feature type="compositionally biased region" description="Polar residues" evidence="8">
    <location>
        <begin position="861"/>
        <end position="877"/>
    </location>
</feature>
<feature type="compositionally biased region" description="Basic and acidic residues" evidence="8">
    <location>
        <begin position="660"/>
        <end position="672"/>
    </location>
</feature>
<dbReference type="AlphaFoldDB" id="W9Z6S1"/>
<evidence type="ECO:0000256" key="7">
    <source>
        <dbReference type="ARBA" id="ARBA00023242"/>
    </source>
</evidence>
<feature type="compositionally biased region" description="Basic and acidic residues" evidence="8">
    <location>
        <begin position="834"/>
        <end position="854"/>
    </location>
</feature>
<evidence type="ECO:0000256" key="4">
    <source>
        <dbReference type="ARBA" id="ARBA00022490"/>
    </source>
</evidence>
<evidence type="ECO:0000259" key="9">
    <source>
        <dbReference type="Pfam" id="PF03941"/>
    </source>
</evidence>
<protein>
    <recommendedName>
        <fullName evidence="9">Inner centromere protein ARK-binding domain-containing protein</fullName>
    </recommendedName>
</protein>
<feature type="compositionally biased region" description="Basic and acidic residues" evidence="8">
    <location>
        <begin position="769"/>
        <end position="826"/>
    </location>
</feature>
<feature type="domain" description="Inner centromere protein ARK-binding" evidence="9">
    <location>
        <begin position="1048"/>
        <end position="1104"/>
    </location>
</feature>
<evidence type="ECO:0000256" key="8">
    <source>
        <dbReference type="SAM" id="MobiDB-lite"/>
    </source>
</evidence>
<feature type="region of interest" description="Disordered" evidence="8">
    <location>
        <begin position="365"/>
        <end position="397"/>
    </location>
</feature>
<dbReference type="GO" id="GO:0005634">
    <property type="term" value="C:nucleus"/>
    <property type="evidence" value="ECO:0007669"/>
    <property type="project" value="UniProtKB-SubCell"/>
</dbReference>
<evidence type="ECO:0000313" key="11">
    <source>
        <dbReference type="Proteomes" id="UP000019484"/>
    </source>
</evidence>
<dbReference type="eggNOG" id="ENOG502S0AD">
    <property type="taxonomic scope" value="Eukaryota"/>
</dbReference>
<keyword evidence="7" id="KW-0539">Nucleus</keyword>
<gene>
    <name evidence="10" type="ORF">A1O1_03308</name>
</gene>
<keyword evidence="5" id="KW-0159">Chromosome partition</keyword>
<feature type="region of interest" description="Disordered" evidence="8">
    <location>
        <begin position="415"/>
        <end position="439"/>
    </location>
</feature>
<dbReference type="RefSeq" id="XP_007722403.1">
    <property type="nucleotide sequence ID" value="XM_007724213.1"/>
</dbReference>
<organism evidence="10 11">
    <name type="scientific">Capronia coronata CBS 617.96</name>
    <dbReference type="NCBI Taxonomy" id="1182541"/>
    <lineage>
        <taxon>Eukaryota</taxon>
        <taxon>Fungi</taxon>
        <taxon>Dikarya</taxon>
        <taxon>Ascomycota</taxon>
        <taxon>Pezizomycotina</taxon>
        <taxon>Eurotiomycetes</taxon>
        <taxon>Chaetothyriomycetidae</taxon>
        <taxon>Chaetothyriales</taxon>
        <taxon>Herpotrichiellaceae</taxon>
        <taxon>Capronia</taxon>
    </lineage>
</organism>
<feature type="compositionally biased region" description="Polar residues" evidence="8">
    <location>
        <begin position="967"/>
        <end position="977"/>
    </location>
</feature>
<evidence type="ECO:0000256" key="3">
    <source>
        <dbReference type="ARBA" id="ARBA00010042"/>
    </source>
</evidence>
<keyword evidence="11" id="KW-1185">Reference proteome</keyword>
<comment type="similarity">
    <text evidence="3">Belongs to the INCENP family.</text>
</comment>
<feature type="region of interest" description="Disordered" evidence="8">
    <location>
        <begin position="967"/>
        <end position="1072"/>
    </location>
</feature>
<evidence type="ECO:0000313" key="10">
    <source>
        <dbReference type="EMBL" id="EXJ90209.1"/>
    </source>
</evidence>
<feature type="compositionally biased region" description="Polar residues" evidence="8">
    <location>
        <begin position="423"/>
        <end position="434"/>
    </location>
</feature>
<dbReference type="GO" id="GO:0007059">
    <property type="term" value="P:chromosome segregation"/>
    <property type="evidence" value="ECO:0007669"/>
    <property type="project" value="UniProtKB-KW"/>
</dbReference>
<comment type="caution">
    <text evidence="10">The sequence shown here is derived from an EMBL/GenBank/DDBJ whole genome shotgun (WGS) entry which is preliminary data.</text>
</comment>
<dbReference type="STRING" id="1182541.W9Z6S1"/>
<feature type="compositionally biased region" description="Polar residues" evidence="8">
    <location>
        <begin position="375"/>
        <end position="387"/>
    </location>
</feature>
<dbReference type="PANTHER" id="PTHR13142:SF1">
    <property type="entry name" value="INNER CENTROMERE PROTEIN"/>
    <property type="match status" value="1"/>
</dbReference>
<comment type="subcellular location">
    <subcellularLocation>
        <location evidence="2">Cytoplasm</location>
        <location evidence="2">Cytoskeleton</location>
        <location evidence="2">Spindle</location>
    </subcellularLocation>
    <subcellularLocation>
        <location evidence="1">Nucleus</location>
    </subcellularLocation>
</comment>
<proteinExistence type="inferred from homology"/>
<sequence>MAAKATAIGSAAWISAEKENALQLLQNEKEEVVFPAQHQLEWLNEHMAEIFSKSNVDVSNVFKTPGKLRGKTPRTARKRNVQDARIPLSDVFSSKPPQRQSPEKHLTIDKPHFVIARDASEQSIHAFKSQTDSGYHGSSQGDVEAETQMHTFQLAGPAKMGQGTPDGLLHGHITDENALSEEVRTTEGSFHSAKEEATTKIADSEPPPQQPAAQETISNNQHCIKAEPVGNMQSDGPQTFDEVGSPSDESTPERPLVRKSSLTFASLPAREPMKTSIGTRMSRTSHIDQPRQPGPYGARQGLAPNQTGSILAHDNDGAVAKIAMNDDDEIVEILGHDESPAELHTSKTHSKLSTQRLHEKIDMLGKAPQPRPSESIPSGATLATNKQNDAHDHHERQGHRNLLIQEDDDEWIKPLTSPRVAISSPSKSVTTNSAEDSDDMDEFDIRAPELIAHEARMKTPIRMSPSPGKFRPGYGHAKSASTATLASPAKAAMAPPASPAKSISISNPQLTTTPQGSPKRYLDLSASKSKLQSIMKTAKGLFTTSAGVSAAAKLETLSPNAVDAMSSVMPGMYPNLGALSDDKPLPPSPHKAVRKTRSSTEREKEERRKEKDAQIMQKMDEQLKKAREKERRKMGEQRVAQETTSNMIKMEQPNHPSPRRAADETNHQDQTEHTALTTKPARPGRPVREPPTSKAKPAPVSIRVGTLSQRVPPNAPHAASNPQEIMPNEPKRPGLSKKTSTASLQSATSTGLKSSMHGQPPKPRALLAAERKKEQDEREAQRKLEQKREIERKRAAQQEEARRQEQKQRAEAERRERERLAVEQARRQAQQQAIERKRQEAARKAEQQRLDRAATEAVSISKPSENHPLTTYNQARPSSRLGGQPVGRSLINHALPTNPAKPPKRPLEEDVGTSRVQTAKYNMGPPQNDAKRRKTGEDESTAEPTFRPMVSGAPIRQSQLGKKPSIFNHSSYTQAQPAGNLGQFPQPPTRAAPPQMQQYANGAKIPFADAPNPPAHSKTPVSIMQQKTIQTVKSSPQYPHGEAINLPEIPTDSEDEDSEDEGNAFPIPDWATPGHLTEQLIRQEEMDGDVVFGPIAPLKMEEIFAKGNKDRLKRLRDRTSSANWALSGDGLTLEEVRADREQRERMRLEGGWKFGN</sequence>
<feature type="compositionally biased region" description="Polar residues" evidence="8">
    <location>
        <begin position="507"/>
        <end position="516"/>
    </location>
</feature>
<evidence type="ECO:0000256" key="5">
    <source>
        <dbReference type="ARBA" id="ARBA00022829"/>
    </source>
</evidence>
<keyword evidence="6" id="KW-0206">Cytoskeleton</keyword>
<reference evidence="10 11" key="1">
    <citation type="submission" date="2013-03" db="EMBL/GenBank/DDBJ databases">
        <title>The Genome Sequence of Capronia coronata CBS 617.96.</title>
        <authorList>
            <consortium name="The Broad Institute Genomics Platform"/>
            <person name="Cuomo C."/>
            <person name="de Hoog S."/>
            <person name="Gorbushina A."/>
            <person name="Walker B."/>
            <person name="Young S.K."/>
            <person name="Zeng Q."/>
            <person name="Gargeya S."/>
            <person name="Fitzgerald M."/>
            <person name="Haas B."/>
            <person name="Abouelleil A."/>
            <person name="Allen A.W."/>
            <person name="Alvarado L."/>
            <person name="Arachchi H.M."/>
            <person name="Berlin A.M."/>
            <person name="Chapman S.B."/>
            <person name="Gainer-Dewar J."/>
            <person name="Goldberg J."/>
            <person name="Griggs A."/>
            <person name="Gujja S."/>
            <person name="Hansen M."/>
            <person name="Howarth C."/>
            <person name="Imamovic A."/>
            <person name="Ireland A."/>
            <person name="Larimer J."/>
            <person name="McCowan C."/>
            <person name="Murphy C."/>
            <person name="Pearson M."/>
            <person name="Poon T.W."/>
            <person name="Priest M."/>
            <person name="Roberts A."/>
            <person name="Saif S."/>
            <person name="Shea T."/>
            <person name="Sisk P."/>
            <person name="Sykes S."/>
            <person name="Wortman J."/>
            <person name="Nusbaum C."/>
            <person name="Birren B."/>
        </authorList>
    </citation>
    <scope>NUCLEOTIDE SEQUENCE [LARGE SCALE GENOMIC DNA]</scope>
    <source>
        <strain evidence="10 11">CBS 617.96</strain>
    </source>
</reference>